<feature type="compositionally biased region" description="Basic and acidic residues" evidence="1">
    <location>
        <begin position="1"/>
        <end position="12"/>
    </location>
</feature>
<proteinExistence type="predicted"/>
<dbReference type="GeneID" id="18928963"/>
<evidence type="ECO:0000313" key="3">
    <source>
        <dbReference type="Proteomes" id="UP000001072"/>
    </source>
</evidence>
<accession>F4RCW1</accession>
<dbReference type="EMBL" id="GL883096">
    <property type="protein sequence ID" value="EGG09919.1"/>
    <property type="molecule type" value="Genomic_DNA"/>
</dbReference>
<sequence length="123" mass="13592">MRGRDFNKKYYDRLSSPYQINSPAGDSDSDDGDGPLYANRPVHEEDMSDSIDLMAPSEGSDAEDKAINKLYFTSGDFGDLYEESKEDGDYTPGEDEDSEDDGGQNGKNAQVPFDTIGDQPMQE</sequence>
<dbReference type="VEuPathDB" id="FungiDB:MELLADRAFT_55276"/>
<protein>
    <submittedName>
        <fullName evidence="2">Uncharacterized protein</fullName>
    </submittedName>
</protein>
<dbReference type="OrthoDB" id="10414628at2759"/>
<gene>
    <name evidence="2" type="ORF">MELLADRAFT_55276</name>
</gene>
<dbReference type="HOGENOM" id="CLU_2015774_0_0_1"/>
<evidence type="ECO:0000313" key="2">
    <source>
        <dbReference type="EMBL" id="EGG09919.1"/>
    </source>
</evidence>
<reference evidence="3" key="1">
    <citation type="journal article" date="2011" name="Proc. Natl. Acad. Sci. U.S.A.">
        <title>Obligate biotrophy features unraveled by the genomic analysis of rust fungi.</title>
        <authorList>
            <person name="Duplessis S."/>
            <person name="Cuomo C.A."/>
            <person name="Lin Y.-C."/>
            <person name="Aerts A."/>
            <person name="Tisserant E."/>
            <person name="Veneault-Fourrey C."/>
            <person name="Joly D.L."/>
            <person name="Hacquard S."/>
            <person name="Amselem J."/>
            <person name="Cantarel B.L."/>
            <person name="Chiu R."/>
            <person name="Coutinho P.M."/>
            <person name="Feau N."/>
            <person name="Field M."/>
            <person name="Frey P."/>
            <person name="Gelhaye E."/>
            <person name="Goldberg J."/>
            <person name="Grabherr M.G."/>
            <person name="Kodira C.D."/>
            <person name="Kohler A."/>
            <person name="Kuees U."/>
            <person name="Lindquist E.A."/>
            <person name="Lucas S.M."/>
            <person name="Mago R."/>
            <person name="Mauceli E."/>
            <person name="Morin E."/>
            <person name="Murat C."/>
            <person name="Pangilinan J.L."/>
            <person name="Park R."/>
            <person name="Pearson M."/>
            <person name="Quesneville H."/>
            <person name="Rouhier N."/>
            <person name="Sakthikumar S."/>
            <person name="Salamov A.A."/>
            <person name="Schmutz J."/>
            <person name="Selles B."/>
            <person name="Shapiro H."/>
            <person name="Tanguay P."/>
            <person name="Tuskan G.A."/>
            <person name="Henrissat B."/>
            <person name="Van de Peer Y."/>
            <person name="Rouze P."/>
            <person name="Ellis J.G."/>
            <person name="Dodds P.N."/>
            <person name="Schein J.E."/>
            <person name="Zhong S."/>
            <person name="Hamelin R.C."/>
            <person name="Grigoriev I.V."/>
            <person name="Szabo L.J."/>
            <person name="Martin F."/>
        </authorList>
    </citation>
    <scope>NUCLEOTIDE SEQUENCE [LARGE SCALE GENOMIC DNA]</scope>
    <source>
        <strain evidence="3">98AG31 / pathotype 3-4-7</strain>
    </source>
</reference>
<feature type="compositionally biased region" description="Acidic residues" evidence="1">
    <location>
        <begin position="92"/>
        <end position="102"/>
    </location>
</feature>
<dbReference type="AlphaFoldDB" id="F4RCW1"/>
<name>F4RCW1_MELLP</name>
<feature type="region of interest" description="Disordered" evidence="1">
    <location>
        <begin position="76"/>
        <end position="123"/>
    </location>
</feature>
<dbReference type="Proteomes" id="UP000001072">
    <property type="component" value="Unassembled WGS sequence"/>
</dbReference>
<evidence type="ECO:0000256" key="1">
    <source>
        <dbReference type="SAM" id="MobiDB-lite"/>
    </source>
</evidence>
<feature type="region of interest" description="Disordered" evidence="1">
    <location>
        <begin position="1"/>
        <end position="61"/>
    </location>
</feature>
<dbReference type="KEGG" id="mlr:MELLADRAFT_55276"/>
<organism evidence="3">
    <name type="scientific">Melampsora larici-populina (strain 98AG31 / pathotype 3-4-7)</name>
    <name type="common">Poplar leaf rust fungus</name>
    <dbReference type="NCBI Taxonomy" id="747676"/>
    <lineage>
        <taxon>Eukaryota</taxon>
        <taxon>Fungi</taxon>
        <taxon>Dikarya</taxon>
        <taxon>Basidiomycota</taxon>
        <taxon>Pucciniomycotina</taxon>
        <taxon>Pucciniomycetes</taxon>
        <taxon>Pucciniales</taxon>
        <taxon>Melampsoraceae</taxon>
        <taxon>Melampsora</taxon>
    </lineage>
</organism>
<dbReference type="InParanoid" id="F4RCW1"/>
<keyword evidence="3" id="KW-1185">Reference proteome</keyword>
<dbReference type="RefSeq" id="XP_007406973.1">
    <property type="nucleotide sequence ID" value="XM_007406911.1"/>
</dbReference>